<dbReference type="InterPro" id="IPR036907">
    <property type="entry name" value="5'-Nucleotdase_C_sf"/>
</dbReference>
<dbReference type="Proteomes" id="UP000643701">
    <property type="component" value="Unassembled WGS sequence"/>
</dbReference>
<dbReference type="GO" id="GO:0009166">
    <property type="term" value="P:nucleotide catabolic process"/>
    <property type="evidence" value="ECO:0007669"/>
    <property type="project" value="InterPro"/>
</dbReference>
<dbReference type="RefSeq" id="WP_166400099.1">
    <property type="nucleotide sequence ID" value="NZ_JAANAS010000044.1"/>
</dbReference>
<dbReference type="Gene3D" id="3.90.780.10">
    <property type="entry name" value="5'-Nucleotidase, C-terminal domain"/>
    <property type="match status" value="1"/>
</dbReference>
<gene>
    <name evidence="2" type="ORF">G7034_06185</name>
</gene>
<dbReference type="InterPro" id="IPR006179">
    <property type="entry name" value="5_nucleotidase/apyrase"/>
</dbReference>
<evidence type="ECO:0000313" key="2">
    <source>
        <dbReference type="EMBL" id="NGZ89838.1"/>
    </source>
</evidence>
<keyword evidence="3" id="KW-1185">Reference proteome</keyword>
<feature type="domain" description="5'-Nucleotidase C-terminal" evidence="1">
    <location>
        <begin position="81"/>
        <end position="219"/>
    </location>
</feature>
<reference evidence="2" key="1">
    <citation type="submission" date="2020-03" db="EMBL/GenBank/DDBJ databases">
        <title>Psychroflexus Maritimus sp. nov., isolate from marine sediment.</title>
        <authorList>
            <person name="Zhong Y.-L."/>
        </authorList>
    </citation>
    <scope>NUCLEOTIDE SEQUENCE</scope>
    <source>
        <strain evidence="2">C1</strain>
    </source>
</reference>
<protein>
    <recommendedName>
        <fullName evidence="1">5'-Nucleotidase C-terminal domain-containing protein</fullName>
    </recommendedName>
</protein>
<dbReference type="Pfam" id="PF02872">
    <property type="entry name" value="5_nucleotid_C"/>
    <property type="match status" value="1"/>
</dbReference>
<accession>A0A967DZ52</accession>
<dbReference type="PRINTS" id="PR01607">
    <property type="entry name" value="APYRASEFAMLY"/>
</dbReference>
<dbReference type="PROSITE" id="PS51257">
    <property type="entry name" value="PROKAR_LIPOPROTEIN"/>
    <property type="match status" value="1"/>
</dbReference>
<evidence type="ECO:0000259" key="1">
    <source>
        <dbReference type="Pfam" id="PF02872"/>
    </source>
</evidence>
<comment type="caution">
    <text evidence="2">The sequence shown here is derived from an EMBL/GenBank/DDBJ whole genome shotgun (WGS) entry which is preliminary data.</text>
</comment>
<name>A0A967DZ52_9FLAO</name>
<dbReference type="GO" id="GO:0030288">
    <property type="term" value="C:outer membrane-bounded periplasmic space"/>
    <property type="evidence" value="ECO:0007669"/>
    <property type="project" value="TreeGrafter"/>
</dbReference>
<sequence>MNGFLKVASIFCLSFVLIGCIESTSNKKYELASSLSENREINEALQEDQEIVNFLAPYAKKIDQEMNQELSYTKKPMFKTDSKFNTAIGNLMADAVFKQIKPLAKEKFNIQLDAVLLNYGGIRSGISEGKITVKTAFDIMPFENKVVIVELSYKKMNELFEYLAKNEVAHPFAGIKLEINQLSDIKHQKVFSKELKEGETYFIATSDYLLKGGDQMNFFIDNENVFETNYKLRNLFIDYFKSKDEIVAEKDNRFVKVQR</sequence>
<evidence type="ECO:0000313" key="3">
    <source>
        <dbReference type="Proteomes" id="UP000643701"/>
    </source>
</evidence>
<dbReference type="EMBL" id="JAANAS010000044">
    <property type="protein sequence ID" value="NGZ89838.1"/>
    <property type="molecule type" value="Genomic_DNA"/>
</dbReference>
<dbReference type="SUPFAM" id="SSF55816">
    <property type="entry name" value="5'-nucleotidase (syn. UDP-sugar hydrolase), C-terminal domain"/>
    <property type="match status" value="1"/>
</dbReference>
<dbReference type="GO" id="GO:0016787">
    <property type="term" value="F:hydrolase activity"/>
    <property type="evidence" value="ECO:0007669"/>
    <property type="project" value="InterPro"/>
</dbReference>
<dbReference type="PANTHER" id="PTHR11575">
    <property type="entry name" value="5'-NUCLEOTIDASE-RELATED"/>
    <property type="match status" value="1"/>
</dbReference>
<dbReference type="InterPro" id="IPR008334">
    <property type="entry name" value="5'-Nucleotdase_C"/>
</dbReference>
<dbReference type="PANTHER" id="PTHR11575:SF24">
    <property type="entry name" value="5'-NUCLEOTIDASE"/>
    <property type="match status" value="1"/>
</dbReference>
<organism evidence="2 3">
    <name type="scientific">Psychroflexus maritimus</name>
    <dbReference type="NCBI Taxonomy" id="2714865"/>
    <lineage>
        <taxon>Bacteria</taxon>
        <taxon>Pseudomonadati</taxon>
        <taxon>Bacteroidota</taxon>
        <taxon>Flavobacteriia</taxon>
        <taxon>Flavobacteriales</taxon>
        <taxon>Flavobacteriaceae</taxon>
        <taxon>Psychroflexus</taxon>
    </lineage>
</organism>
<dbReference type="AlphaFoldDB" id="A0A967DZ52"/>
<proteinExistence type="predicted"/>